<evidence type="ECO:0000256" key="1">
    <source>
        <dbReference type="SAM" id="MobiDB-lite"/>
    </source>
</evidence>
<sequence>MTEAPCLLLMCKTTCVEVEAPRSSRTASMFSTGHVPRLALVPQDSLRPVPHEQGHSTPALLKTRPRSYSGARCPGGIYKSCNLSRAFSGRLFLMWLKPASGKDTKPIQPSCLSSRTRPKSRAVLLPWSERRCASRISAGLRGSVDVAEVGQKDAGGESLISR</sequence>
<dbReference type="Proteomes" id="UP000053611">
    <property type="component" value="Unassembled WGS sequence"/>
</dbReference>
<evidence type="ECO:0000313" key="2">
    <source>
        <dbReference type="EMBL" id="KLT44939.1"/>
    </source>
</evidence>
<evidence type="ECO:0000313" key="3">
    <source>
        <dbReference type="Proteomes" id="UP000053611"/>
    </source>
</evidence>
<dbReference type="GeneID" id="28982891"/>
<dbReference type="AlphaFoldDB" id="A0A0J1BAL4"/>
<dbReference type="EMBL" id="KQ087184">
    <property type="protein sequence ID" value="KLT44939.1"/>
    <property type="molecule type" value="Genomic_DNA"/>
</dbReference>
<reference evidence="2 3" key="1">
    <citation type="submission" date="2015-03" db="EMBL/GenBank/DDBJ databases">
        <title>Genomics and transcriptomics of the oil-accumulating basidiomycete yeast T. oleaginosus allow insights into substrate utilization and the diverse evolutionary trajectories of mating systems in fungi.</title>
        <authorList>
            <consortium name="DOE Joint Genome Institute"/>
            <person name="Kourist R."/>
            <person name="Kracht O."/>
            <person name="Bracharz F."/>
            <person name="Lipzen A."/>
            <person name="Nolan M."/>
            <person name="Ohm R."/>
            <person name="Grigoriev I."/>
            <person name="Sun S."/>
            <person name="Heitman J."/>
            <person name="Bruck T."/>
            <person name="Nowrousian M."/>
        </authorList>
    </citation>
    <scope>NUCLEOTIDE SEQUENCE [LARGE SCALE GENOMIC DNA]</scope>
    <source>
        <strain evidence="2 3">IBC0246</strain>
    </source>
</reference>
<accession>A0A0J1BAL4</accession>
<name>A0A0J1BAL4_9TREE</name>
<proteinExistence type="predicted"/>
<organism evidence="2 3">
    <name type="scientific">Cutaneotrichosporon oleaginosum</name>
    <dbReference type="NCBI Taxonomy" id="879819"/>
    <lineage>
        <taxon>Eukaryota</taxon>
        <taxon>Fungi</taxon>
        <taxon>Dikarya</taxon>
        <taxon>Basidiomycota</taxon>
        <taxon>Agaricomycotina</taxon>
        <taxon>Tremellomycetes</taxon>
        <taxon>Trichosporonales</taxon>
        <taxon>Trichosporonaceae</taxon>
        <taxon>Cutaneotrichosporon</taxon>
    </lineage>
</organism>
<protein>
    <submittedName>
        <fullName evidence="2">Uncharacterized protein</fullName>
    </submittedName>
</protein>
<keyword evidence="3" id="KW-1185">Reference proteome</keyword>
<dbReference type="RefSeq" id="XP_018281430.1">
    <property type="nucleotide sequence ID" value="XM_018422288.1"/>
</dbReference>
<gene>
    <name evidence="2" type="ORF">CC85DRAFT_283250</name>
</gene>
<feature type="region of interest" description="Disordered" evidence="1">
    <location>
        <begin position="46"/>
        <end position="66"/>
    </location>
</feature>